<gene>
    <name evidence="3" type="ORF">V6N12_062059</name>
</gene>
<reference evidence="3 4" key="1">
    <citation type="journal article" date="2024" name="G3 (Bethesda)">
        <title>Genome assembly of Hibiscus sabdariffa L. provides insights into metabolisms of medicinal natural products.</title>
        <authorList>
            <person name="Kim T."/>
        </authorList>
    </citation>
    <scope>NUCLEOTIDE SEQUENCE [LARGE SCALE GENOMIC DNA]</scope>
    <source>
        <strain evidence="3">TK-2024</strain>
        <tissue evidence="3">Old leaves</tissue>
    </source>
</reference>
<dbReference type="Pfam" id="PF13202">
    <property type="entry name" value="EF-hand_5"/>
    <property type="match status" value="1"/>
</dbReference>
<evidence type="ECO:0000256" key="1">
    <source>
        <dbReference type="ARBA" id="ARBA00022837"/>
    </source>
</evidence>
<name>A0ABR2ARG2_9ROSI</name>
<evidence type="ECO:0000259" key="2">
    <source>
        <dbReference type="PROSITE" id="PS50222"/>
    </source>
</evidence>
<proteinExistence type="predicted"/>
<evidence type="ECO:0000313" key="4">
    <source>
        <dbReference type="Proteomes" id="UP001472677"/>
    </source>
</evidence>
<dbReference type="CDD" id="cd00051">
    <property type="entry name" value="EFh"/>
    <property type="match status" value="1"/>
</dbReference>
<organism evidence="3 4">
    <name type="scientific">Hibiscus sabdariffa</name>
    <name type="common">roselle</name>
    <dbReference type="NCBI Taxonomy" id="183260"/>
    <lineage>
        <taxon>Eukaryota</taxon>
        <taxon>Viridiplantae</taxon>
        <taxon>Streptophyta</taxon>
        <taxon>Embryophyta</taxon>
        <taxon>Tracheophyta</taxon>
        <taxon>Spermatophyta</taxon>
        <taxon>Magnoliopsida</taxon>
        <taxon>eudicotyledons</taxon>
        <taxon>Gunneridae</taxon>
        <taxon>Pentapetalae</taxon>
        <taxon>rosids</taxon>
        <taxon>malvids</taxon>
        <taxon>Malvales</taxon>
        <taxon>Malvaceae</taxon>
        <taxon>Malvoideae</taxon>
        <taxon>Hibiscus</taxon>
    </lineage>
</organism>
<keyword evidence="4" id="KW-1185">Reference proteome</keyword>
<dbReference type="PROSITE" id="PS00018">
    <property type="entry name" value="EF_HAND_1"/>
    <property type="match status" value="2"/>
</dbReference>
<comment type="caution">
    <text evidence="3">The sequence shown here is derived from an EMBL/GenBank/DDBJ whole genome shotgun (WGS) entry which is preliminary data.</text>
</comment>
<dbReference type="SMART" id="SM00054">
    <property type="entry name" value="EFh"/>
    <property type="match status" value="2"/>
</dbReference>
<protein>
    <recommendedName>
        <fullName evidence="2">EF-hand domain-containing protein</fullName>
    </recommendedName>
</protein>
<keyword evidence="1" id="KW-0106">Calcium</keyword>
<feature type="domain" description="EF-hand" evidence="2">
    <location>
        <begin position="37"/>
        <end position="72"/>
    </location>
</feature>
<dbReference type="InterPro" id="IPR018247">
    <property type="entry name" value="EF_Hand_1_Ca_BS"/>
</dbReference>
<dbReference type="PROSITE" id="PS50222">
    <property type="entry name" value="EF_HAND_2"/>
    <property type="match status" value="1"/>
</dbReference>
<dbReference type="InterPro" id="IPR011992">
    <property type="entry name" value="EF-hand-dom_pair"/>
</dbReference>
<sequence length="113" mass="12759">MPRSADFPKLNSRMNCSNCSKSSKCKGCTSKCFPVPLTKAQVKNILERFDSNGDHRLSKQELKNALHYLGSHFPNWRAAQALNRADGNHDGYISEDEMDGLVEYVWQCGYTIS</sequence>
<dbReference type="EMBL" id="JBBPBM010000393">
    <property type="protein sequence ID" value="KAK8495980.1"/>
    <property type="molecule type" value="Genomic_DNA"/>
</dbReference>
<dbReference type="SUPFAM" id="SSF47473">
    <property type="entry name" value="EF-hand"/>
    <property type="match status" value="1"/>
</dbReference>
<dbReference type="InterPro" id="IPR002048">
    <property type="entry name" value="EF_hand_dom"/>
</dbReference>
<accession>A0ABR2ARG2</accession>
<dbReference type="Proteomes" id="UP001472677">
    <property type="component" value="Unassembled WGS sequence"/>
</dbReference>
<dbReference type="Gene3D" id="1.10.238.10">
    <property type="entry name" value="EF-hand"/>
    <property type="match status" value="1"/>
</dbReference>
<evidence type="ECO:0000313" key="3">
    <source>
        <dbReference type="EMBL" id="KAK8495980.1"/>
    </source>
</evidence>